<proteinExistence type="inferred from homology"/>
<evidence type="ECO:0000256" key="3">
    <source>
        <dbReference type="ARBA" id="ARBA00022764"/>
    </source>
</evidence>
<comment type="caution">
    <text evidence="4">The sequence shown here is derived from an EMBL/GenBank/DDBJ whole genome shotgun (WGS) entry which is preliminary data.</text>
</comment>
<name>A0ABU3S6Z5_9HYPH</name>
<evidence type="ECO:0000256" key="1">
    <source>
        <dbReference type="ARBA" id="ARBA00004418"/>
    </source>
</evidence>
<comment type="similarity">
    <text evidence="2">Belongs to the bacterial solute-binding protein 1 family.</text>
</comment>
<keyword evidence="5" id="KW-1185">Reference proteome</keyword>
<sequence length="392" mass="42538">MTSTRTIRGISWDHPRGFDCLAANVSAFEAENPGIEVVWERRSLKQFGEQPIDVLAEHYDLIVLDHPFVGHGSASGCLVDITPIIGKDAVDAMLADSVGKSSASYHWEGGVYGLPTDAAAQVASYRPDLLAELGRDVPETFAETLALARAAKDAGKTIVTPACPTDAMCLVLTFTANLGEPLGDEPGSFWDRRALVEALARIEELVEASHPSSLGWNPIQAYEAMSTSDDIAYIPYAFGYSNFSRLGVTKPILFTDVAGPGHDPKAGALLGGAGCAVTKSARDYEAIGRYLRFVHDPAHQRGAYFDEGGQPGSRTAWLDQRVNEQSRNFFRDTLETLDKSFLRPRFPGFLPFFEEAGEIVHARLQGACSREAAIDRLAAHYDRCLGLEAAQS</sequence>
<organism evidence="4 5">
    <name type="scientific">Bosea rubneri</name>
    <dbReference type="NCBI Taxonomy" id="3075434"/>
    <lineage>
        <taxon>Bacteria</taxon>
        <taxon>Pseudomonadati</taxon>
        <taxon>Pseudomonadota</taxon>
        <taxon>Alphaproteobacteria</taxon>
        <taxon>Hyphomicrobiales</taxon>
        <taxon>Boseaceae</taxon>
        <taxon>Bosea</taxon>
    </lineage>
</organism>
<protein>
    <submittedName>
        <fullName evidence="4">Extracellular solute-binding protein</fullName>
    </submittedName>
</protein>
<dbReference type="Gene3D" id="3.40.190.10">
    <property type="entry name" value="Periplasmic binding protein-like II"/>
    <property type="match status" value="1"/>
</dbReference>
<evidence type="ECO:0000313" key="4">
    <source>
        <dbReference type="EMBL" id="MDU0340555.1"/>
    </source>
</evidence>
<accession>A0ABU3S6Z5</accession>
<keyword evidence="3" id="KW-0574">Periplasm</keyword>
<dbReference type="RefSeq" id="WP_316018422.1">
    <property type="nucleotide sequence ID" value="NZ_JAWDID010000014.1"/>
</dbReference>
<gene>
    <name evidence="4" type="ORF">RKE40_11705</name>
</gene>
<dbReference type="InterPro" id="IPR050490">
    <property type="entry name" value="Bact_solute-bd_prot1"/>
</dbReference>
<dbReference type="Pfam" id="PF01547">
    <property type="entry name" value="SBP_bac_1"/>
    <property type="match status" value="1"/>
</dbReference>
<dbReference type="SUPFAM" id="SSF53850">
    <property type="entry name" value="Periplasmic binding protein-like II"/>
    <property type="match status" value="1"/>
</dbReference>
<comment type="subcellular location">
    <subcellularLocation>
        <location evidence="1">Periplasm</location>
    </subcellularLocation>
</comment>
<reference evidence="4 5" key="1">
    <citation type="submission" date="2023-09" db="EMBL/GenBank/DDBJ databases">
        <title>Whole genome shotgun sequencing (WGS) of Bosea sp. ZW T0_25, isolated from stored onions (Allium cepa).</title>
        <authorList>
            <person name="Stoll D.A."/>
            <person name="Huch M."/>
        </authorList>
    </citation>
    <scope>NUCLEOTIDE SEQUENCE [LARGE SCALE GENOMIC DNA]</scope>
    <source>
        <strain evidence="4 5">ZW T0_25</strain>
    </source>
</reference>
<dbReference type="EMBL" id="JAWDID010000014">
    <property type="protein sequence ID" value="MDU0340555.1"/>
    <property type="molecule type" value="Genomic_DNA"/>
</dbReference>
<dbReference type="PANTHER" id="PTHR43649">
    <property type="entry name" value="ARABINOSE-BINDING PROTEIN-RELATED"/>
    <property type="match status" value="1"/>
</dbReference>
<dbReference type="Proteomes" id="UP001254257">
    <property type="component" value="Unassembled WGS sequence"/>
</dbReference>
<evidence type="ECO:0000256" key="2">
    <source>
        <dbReference type="ARBA" id="ARBA00008520"/>
    </source>
</evidence>
<dbReference type="InterPro" id="IPR006059">
    <property type="entry name" value="SBP"/>
</dbReference>
<evidence type="ECO:0000313" key="5">
    <source>
        <dbReference type="Proteomes" id="UP001254257"/>
    </source>
</evidence>
<dbReference type="PANTHER" id="PTHR43649:SF12">
    <property type="entry name" value="DIACETYLCHITOBIOSE BINDING PROTEIN DASA"/>
    <property type="match status" value="1"/>
</dbReference>